<name>A0A2M4DCN8_ANODA</name>
<protein>
    <submittedName>
        <fullName evidence="2">Putative secreted protein</fullName>
    </submittedName>
</protein>
<proteinExistence type="predicted"/>
<organism evidence="2">
    <name type="scientific">Anopheles darlingi</name>
    <name type="common">Mosquito</name>
    <dbReference type="NCBI Taxonomy" id="43151"/>
    <lineage>
        <taxon>Eukaryota</taxon>
        <taxon>Metazoa</taxon>
        <taxon>Ecdysozoa</taxon>
        <taxon>Arthropoda</taxon>
        <taxon>Hexapoda</taxon>
        <taxon>Insecta</taxon>
        <taxon>Pterygota</taxon>
        <taxon>Neoptera</taxon>
        <taxon>Endopterygota</taxon>
        <taxon>Diptera</taxon>
        <taxon>Nematocera</taxon>
        <taxon>Culicoidea</taxon>
        <taxon>Culicidae</taxon>
        <taxon>Anophelinae</taxon>
        <taxon>Anopheles</taxon>
    </lineage>
</organism>
<evidence type="ECO:0000313" key="2">
    <source>
        <dbReference type="EMBL" id="MBW75231.1"/>
    </source>
</evidence>
<reference evidence="2" key="1">
    <citation type="submission" date="2018-01" db="EMBL/GenBank/DDBJ databases">
        <title>An insight into the sialome of Amazonian anophelines.</title>
        <authorList>
            <person name="Ribeiro J.M."/>
            <person name="Scarpassa V."/>
            <person name="Calvo E."/>
        </authorList>
    </citation>
    <scope>NUCLEOTIDE SEQUENCE</scope>
</reference>
<dbReference type="EMBL" id="GGFL01011053">
    <property type="protein sequence ID" value="MBW75231.1"/>
    <property type="molecule type" value="Transcribed_RNA"/>
</dbReference>
<keyword evidence="1" id="KW-0732">Signal</keyword>
<dbReference type="AlphaFoldDB" id="A0A2M4DCN8"/>
<feature type="signal peptide" evidence="1">
    <location>
        <begin position="1"/>
        <end position="17"/>
    </location>
</feature>
<evidence type="ECO:0000256" key="1">
    <source>
        <dbReference type="SAM" id="SignalP"/>
    </source>
</evidence>
<feature type="chain" id="PRO_5014960635" evidence="1">
    <location>
        <begin position="18"/>
        <end position="85"/>
    </location>
</feature>
<sequence>MLLLLLLLVGQIMLVQSLEELPESQIEHGVWSDAQIHRHKALVEPMDTLRAIDLHEAIENVPIQQTAAISGDGLIGHTCCGHIAR</sequence>
<accession>A0A2M4DCN8</accession>